<organism evidence="8">
    <name type="scientific">Aureococcus anophagefferens</name>
    <name type="common">Harmful bloom alga</name>
    <dbReference type="NCBI Taxonomy" id="44056"/>
    <lineage>
        <taxon>Eukaryota</taxon>
        <taxon>Sar</taxon>
        <taxon>Stramenopiles</taxon>
        <taxon>Ochrophyta</taxon>
        <taxon>Pelagophyceae</taxon>
        <taxon>Pelagomonadales</taxon>
        <taxon>Pelagomonadaceae</taxon>
        <taxon>Aureococcus</taxon>
    </lineage>
</organism>
<dbReference type="GeneID" id="20227988"/>
<gene>
    <name evidence="7" type="ORF">AURANDRAFT_70919</name>
</gene>
<dbReference type="AlphaFoldDB" id="F0XZU0"/>
<dbReference type="GO" id="GO:0071944">
    <property type="term" value="C:cell periphery"/>
    <property type="evidence" value="ECO:0007669"/>
    <property type="project" value="UniProtKB-ARBA"/>
</dbReference>
<feature type="compositionally biased region" description="Low complexity" evidence="5">
    <location>
        <begin position="907"/>
        <end position="946"/>
    </location>
</feature>
<evidence type="ECO:0000256" key="1">
    <source>
        <dbReference type="ARBA" id="ARBA00004167"/>
    </source>
</evidence>
<keyword evidence="8" id="KW-1185">Reference proteome</keyword>
<protein>
    <submittedName>
        <fullName evidence="7">Uncharacterized protein</fullName>
    </submittedName>
</protein>
<evidence type="ECO:0000256" key="2">
    <source>
        <dbReference type="ARBA" id="ARBA00022692"/>
    </source>
</evidence>
<keyword evidence="4 6" id="KW-0472">Membrane</keyword>
<feature type="transmembrane region" description="Helical" evidence="6">
    <location>
        <begin position="959"/>
        <end position="981"/>
    </location>
</feature>
<accession>F0XZU0</accession>
<dbReference type="KEGG" id="aaf:AURANDRAFT_70919"/>
<reference evidence="7 8" key="1">
    <citation type="journal article" date="2011" name="Proc. Natl. Acad. Sci. U.S.A.">
        <title>Niche of harmful alga Aureococcus anophagefferens revealed through ecogenomics.</title>
        <authorList>
            <person name="Gobler C.J."/>
            <person name="Berry D.L."/>
            <person name="Dyhrman S.T."/>
            <person name="Wilhelm S.W."/>
            <person name="Salamov A."/>
            <person name="Lobanov A.V."/>
            <person name="Zhang Y."/>
            <person name="Collier J.L."/>
            <person name="Wurch L.L."/>
            <person name="Kustka A.B."/>
            <person name="Dill B.D."/>
            <person name="Shah M."/>
            <person name="VerBerkmoes N.C."/>
            <person name="Kuo A."/>
            <person name="Terry A."/>
            <person name="Pangilinan J."/>
            <person name="Lindquist E.A."/>
            <person name="Lucas S."/>
            <person name="Paulsen I.T."/>
            <person name="Hattenrath-Lehmann T.K."/>
            <person name="Talmage S.C."/>
            <person name="Walker E.A."/>
            <person name="Koch F."/>
            <person name="Burson A.M."/>
            <person name="Marcoval M.A."/>
            <person name="Tang Y.Z."/>
            <person name="Lecleir G.R."/>
            <person name="Coyne K.J."/>
            <person name="Berg G.M."/>
            <person name="Bertrand E.M."/>
            <person name="Saito M.A."/>
            <person name="Gladyshev V.N."/>
            <person name="Grigoriev I.V."/>
        </authorList>
    </citation>
    <scope>NUCLEOTIDE SEQUENCE [LARGE SCALE GENOMIC DNA]</scope>
    <source>
        <strain evidence="8">CCMP 1984</strain>
    </source>
</reference>
<evidence type="ECO:0000256" key="6">
    <source>
        <dbReference type="SAM" id="Phobius"/>
    </source>
</evidence>
<evidence type="ECO:0000256" key="4">
    <source>
        <dbReference type="ARBA" id="ARBA00023136"/>
    </source>
</evidence>
<dbReference type="eggNOG" id="ENOG502S2VC">
    <property type="taxonomic scope" value="Eukaryota"/>
</dbReference>
<sequence length="1034" mass="113220">MELWAAKLGATGDKRFTIEKDKCVMLDMLKTLRLPHPRVRRTWKEDEYDAGELRAYLLAQAYPAILKVGHIHQQKSTLFLPDADSVTARVDEFVSWVSAKMRVKFDDGSAMWAKSTNKLYAVTDPCLIVQDVVNPKAFVGARADGNALRPVELLVEVVWGVPMHAVAIVSIRGEMILGKAQRKAQHQDTVEFLVRRDGWACYKWPKINAPGAFFSKWYVNRHSHVRLHRKLQETWFKTRDPTRGDRGWRKTCAGLRAFERRACKSEYRVAQTLFWAKYGALASHLPKVWDTCGALATGVGADYLRCDVFVAPDGDVSLNEISLSSYWGNTLSDAWQTRFLDLWIDGYGAPPNDDDELLAPNEGGAAFETTFTGPLPSPTYLVRQGSTTLLGGKLPPMRLLAFLLASSSAFLRPAARRASTARAVATMPLTDPKTRVGDYDGRLAQYLVDLHDNKATFDFCGGMLFQLVLSDALRSRLLEAAEQPEAEQPEVYDAATNRMAKMPGYAKNADADNVRLFHGREVRNVPTAAGGMNFVLHLSLANGEDAEGWSKEEIAGYDGWGHDGGRVWRQGPTLEAEGFDGFRAKFGPKAFTLHHRFYWHLDRTNQLWLSAEDGCEGRLFGPTAKPTSSPTFTPCDVEGEYRYYLALYDYGGDGWEGATYTLYKYVGVRQGEQILTGTVETGSEEVINFCLPNGLYAVDFGGGSDDGEIGIQFLPDDLQMITTCTGPCVERFLAVDGIVMPPTEPPTASNFGQPTAFDASQTAWMYLSFLVDGLNGEALISEAGFSAFAYAINDVIPFLTGPEAVADLTATFGEARRRQLLQAAGDDTASIEAVILMDTCAMAGHNSNDDCLDAMVEDVAIAIADGVMLERILYWADYFGLDLGDDFTVVSIVSDPEPYWVYAPTAAPSAKPTAAPTTTTTTAAPTPVTTTAAPPVTDDSVDSGSSSKKKSSDDGLDSGAMAGIIVAVVVVLLIIAALVYFKSRESEATARKDSWDMSQDFTDEQNLPASDQISEQPAGDQPQALQKITQAAEL</sequence>
<evidence type="ECO:0000313" key="8">
    <source>
        <dbReference type="Proteomes" id="UP000002729"/>
    </source>
</evidence>
<name>F0XZU0_AURAN</name>
<dbReference type="InParanoid" id="F0XZU0"/>
<dbReference type="InterPro" id="IPR051694">
    <property type="entry name" value="Immunoregulatory_rcpt-like"/>
</dbReference>
<dbReference type="OrthoDB" id="201732at2759"/>
<feature type="compositionally biased region" description="Polar residues" evidence="5">
    <location>
        <begin position="1023"/>
        <end position="1034"/>
    </location>
</feature>
<evidence type="ECO:0000256" key="5">
    <source>
        <dbReference type="SAM" id="MobiDB-lite"/>
    </source>
</evidence>
<dbReference type="PANTHER" id="PTHR15549:SF26">
    <property type="entry name" value="AXIAL BUDDING PATTERN PROTEIN 2-RELATED"/>
    <property type="match status" value="1"/>
</dbReference>
<evidence type="ECO:0000313" key="7">
    <source>
        <dbReference type="EMBL" id="EGB11556.1"/>
    </source>
</evidence>
<feature type="region of interest" description="Disordered" evidence="5">
    <location>
        <begin position="907"/>
        <end position="955"/>
    </location>
</feature>
<dbReference type="Proteomes" id="UP000002729">
    <property type="component" value="Unassembled WGS sequence"/>
</dbReference>
<feature type="compositionally biased region" description="Polar residues" evidence="5">
    <location>
        <begin position="996"/>
        <end position="1015"/>
    </location>
</feature>
<keyword evidence="3 6" id="KW-1133">Transmembrane helix</keyword>
<dbReference type="PANTHER" id="PTHR15549">
    <property type="entry name" value="PAIRED IMMUNOGLOBULIN-LIKE TYPE 2 RECEPTOR"/>
    <property type="match status" value="1"/>
</dbReference>
<feature type="region of interest" description="Disordered" evidence="5">
    <location>
        <begin position="989"/>
        <end position="1034"/>
    </location>
</feature>
<dbReference type="EMBL" id="GL833122">
    <property type="protein sequence ID" value="EGB11556.1"/>
    <property type="molecule type" value="Genomic_DNA"/>
</dbReference>
<keyword evidence="2 6" id="KW-0812">Transmembrane</keyword>
<proteinExistence type="predicted"/>
<evidence type="ECO:0000256" key="3">
    <source>
        <dbReference type="ARBA" id="ARBA00022989"/>
    </source>
</evidence>
<dbReference type="RefSeq" id="XP_009033912.1">
    <property type="nucleotide sequence ID" value="XM_009035664.1"/>
</dbReference>
<comment type="subcellular location">
    <subcellularLocation>
        <location evidence="1">Membrane</location>
        <topology evidence="1">Single-pass membrane protein</topology>
    </subcellularLocation>
</comment>
<dbReference type="GO" id="GO:0016020">
    <property type="term" value="C:membrane"/>
    <property type="evidence" value="ECO:0007669"/>
    <property type="project" value="UniProtKB-SubCell"/>
</dbReference>